<dbReference type="SUPFAM" id="SSF75005">
    <property type="entry name" value="Arabinanase/levansucrase/invertase"/>
    <property type="match status" value="1"/>
</dbReference>
<comment type="pathway">
    <text evidence="1 5">Glycan metabolism; L-arabinan degradation.</text>
</comment>
<comment type="similarity">
    <text evidence="2 5">Belongs to the glycosyl hydrolase 43 family.</text>
</comment>
<name>A0ABQ2DCN5_9DEIO</name>
<evidence type="ECO:0000256" key="1">
    <source>
        <dbReference type="ARBA" id="ARBA00004834"/>
    </source>
</evidence>
<accession>A0ABQ2DCN5</accession>
<sequence>MTFWKKPLKNLALLGTLLLGGHGMTQGTTQGLTGDLGAHDPGIFKDGDTYYVFSTGDPMYAGGNIQVRASKDLKDWQKLGSVLDEQPDWIMPELFVVPNLWAPEVYKKDGVYYLYYAASHFGTNESAIGLLTNTTLDPKNPNYKWQDRGMVLRSMAGMDNWNAIDPARLDTPDGRSWLAFGSFWDGIKMRELDPSTGLLLNSNPEIYKLASRGGGAIEAPALLERDGYYYLFVSFDRCCAGLDSTYKMMVGRSRTITGPYLDRNGKDMAEGGGSLLLETTGRFVGPGGQSVYKDGDRYLLAHHFYDGDLMGSITLQVTELQWDRDGWPSVNPGDYEASQ</sequence>
<dbReference type="PIRSF" id="PIRSF026534">
    <property type="entry name" value="Endo_alpha-L-arabinosidase"/>
    <property type="match status" value="1"/>
</dbReference>
<dbReference type="Gene3D" id="2.115.10.20">
    <property type="entry name" value="Glycosyl hydrolase domain, family 43"/>
    <property type="match status" value="1"/>
</dbReference>
<dbReference type="Pfam" id="PF04616">
    <property type="entry name" value="Glyco_hydro_43"/>
    <property type="match status" value="1"/>
</dbReference>
<evidence type="ECO:0000313" key="6">
    <source>
        <dbReference type="EMBL" id="GGJ53499.1"/>
    </source>
</evidence>
<dbReference type="InterPro" id="IPR006710">
    <property type="entry name" value="Glyco_hydro_43"/>
</dbReference>
<dbReference type="InterPro" id="IPR023296">
    <property type="entry name" value="Glyco_hydro_beta-prop_sf"/>
</dbReference>
<dbReference type="CDD" id="cd08998">
    <property type="entry name" value="GH43_Arb43a-like"/>
    <property type="match status" value="1"/>
</dbReference>
<protein>
    <submittedName>
        <fullName evidence="6">Arabinan endo-1,5-alpha-L-arabinosidase</fullName>
    </submittedName>
</protein>
<comment type="caution">
    <text evidence="6">The sequence shown here is derived from an EMBL/GenBank/DDBJ whole genome shotgun (WGS) entry which is preliminary data.</text>
</comment>
<evidence type="ECO:0000256" key="3">
    <source>
        <dbReference type="ARBA" id="ARBA00022801"/>
    </source>
</evidence>
<evidence type="ECO:0000313" key="7">
    <source>
        <dbReference type="Proteomes" id="UP000632222"/>
    </source>
</evidence>
<evidence type="ECO:0000256" key="5">
    <source>
        <dbReference type="PIRNR" id="PIRNR026534"/>
    </source>
</evidence>
<keyword evidence="4 5" id="KW-0326">Glycosidase</keyword>
<reference evidence="7" key="1">
    <citation type="journal article" date="2019" name="Int. J. Syst. Evol. Microbiol.">
        <title>The Global Catalogue of Microorganisms (GCM) 10K type strain sequencing project: providing services to taxonomists for standard genome sequencing and annotation.</title>
        <authorList>
            <consortium name="The Broad Institute Genomics Platform"/>
            <consortium name="The Broad Institute Genome Sequencing Center for Infectious Disease"/>
            <person name="Wu L."/>
            <person name="Ma J."/>
        </authorList>
    </citation>
    <scope>NUCLEOTIDE SEQUENCE [LARGE SCALE GENOMIC DNA]</scope>
    <source>
        <strain evidence="7">JCM 14370</strain>
    </source>
</reference>
<dbReference type="PANTHER" id="PTHR43301">
    <property type="entry name" value="ARABINAN ENDO-1,5-ALPHA-L-ARABINOSIDASE"/>
    <property type="match status" value="1"/>
</dbReference>
<dbReference type="EMBL" id="BMOD01000027">
    <property type="protein sequence ID" value="GGJ53499.1"/>
    <property type="molecule type" value="Genomic_DNA"/>
</dbReference>
<keyword evidence="3 5" id="KW-0378">Hydrolase</keyword>
<dbReference type="Proteomes" id="UP000632222">
    <property type="component" value="Unassembled WGS sequence"/>
</dbReference>
<evidence type="ECO:0000256" key="2">
    <source>
        <dbReference type="ARBA" id="ARBA00009865"/>
    </source>
</evidence>
<gene>
    <name evidence="6" type="primary">abnA</name>
    <name evidence="6" type="ORF">GCM10008938_44420</name>
</gene>
<dbReference type="InterPro" id="IPR016840">
    <property type="entry name" value="Glyco_hydro_43_endo_a_Ara-ase"/>
</dbReference>
<proteinExistence type="inferred from homology"/>
<dbReference type="InterPro" id="IPR050727">
    <property type="entry name" value="GH43_arabinanases"/>
</dbReference>
<organism evidence="6 7">
    <name type="scientific">Deinococcus roseus</name>
    <dbReference type="NCBI Taxonomy" id="392414"/>
    <lineage>
        <taxon>Bacteria</taxon>
        <taxon>Thermotogati</taxon>
        <taxon>Deinococcota</taxon>
        <taxon>Deinococci</taxon>
        <taxon>Deinococcales</taxon>
        <taxon>Deinococcaceae</taxon>
        <taxon>Deinococcus</taxon>
    </lineage>
</organism>
<evidence type="ECO:0000256" key="4">
    <source>
        <dbReference type="ARBA" id="ARBA00023295"/>
    </source>
</evidence>
<keyword evidence="7" id="KW-1185">Reference proteome</keyword>
<dbReference type="RefSeq" id="WP_189007217.1">
    <property type="nucleotide sequence ID" value="NZ_BMOD01000027.1"/>
</dbReference>
<dbReference type="PANTHER" id="PTHR43301:SF3">
    <property type="entry name" value="ARABINAN ENDO-1,5-ALPHA-L-ARABINOSIDASE A-RELATED"/>
    <property type="match status" value="1"/>
</dbReference>